<dbReference type="Gene3D" id="3.30.9.10">
    <property type="entry name" value="D-Amino Acid Oxidase, subunit A, domain 2"/>
    <property type="match status" value="1"/>
</dbReference>
<dbReference type="SUPFAM" id="SSF51905">
    <property type="entry name" value="FAD/NAD(P)-binding domain"/>
    <property type="match status" value="1"/>
</dbReference>
<dbReference type="AlphaFoldDB" id="A0A3A1WLY6"/>
<reference evidence="4" key="1">
    <citation type="submission" date="2018-09" db="EMBL/GenBank/DDBJ databases">
        <authorList>
            <person name="Tuo L."/>
        </authorList>
    </citation>
    <scope>NUCLEOTIDE SEQUENCE [LARGE SCALE GENOMIC DNA]</scope>
    <source>
        <strain evidence="4">M2BS4Y-1</strain>
    </source>
</reference>
<dbReference type="Proteomes" id="UP000265750">
    <property type="component" value="Unassembled WGS sequence"/>
</dbReference>
<organism evidence="3 4">
    <name type="scientific">Aureimonas flava</name>
    <dbReference type="NCBI Taxonomy" id="2320271"/>
    <lineage>
        <taxon>Bacteria</taxon>
        <taxon>Pseudomonadati</taxon>
        <taxon>Pseudomonadota</taxon>
        <taxon>Alphaproteobacteria</taxon>
        <taxon>Hyphomicrobiales</taxon>
        <taxon>Aurantimonadaceae</taxon>
        <taxon>Aureimonas</taxon>
    </lineage>
</organism>
<dbReference type="OrthoDB" id="9815989at2"/>
<gene>
    <name evidence="3" type="ORF">D3218_04140</name>
</gene>
<dbReference type="RefSeq" id="WP_119538645.1">
    <property type="nucleotide sequence ID" value="NZ_QYRN01000002.1"/>
</dbReference>
<evidence type="ECO:0000259" key="2">
    <source>
        <dbReference type="Pfam" id="PF01266"/>
    </source>
</evidence>
<accession>A0A3A1WLY6</accession>
<protein>
    <submittedName>
        <fullName evidence="3">FAD-binding oxidoreductase</fullName>
    </submittedName>
</protein>
<dbReference type="Pfam" id="PF01266">
    <property type="entry name" value="DAO"/>
    <property type="match status" value="1"/>
</dbReference>
<proteinExistence type="predicted"/>
<sequence>MSERPTETDVIVIGGGIAGAGCAFALSAERRVVLLERETQHGYHATGRSAASFTENYGTTVIRKLAIASRGFLENPPAGFTEVPLIAPCGMITIARADQRERLEEEFERGRRLVASLRRLTPAQAVAACGVLRPDYVDGAFLEPDSRELDVNALHTGFLRAAKARGADLRTGHEIAGLRREGDRWLAETPRGLFCAPVVVNAAGAWGDVVARMAGVAPIGLEPRRRTAFNIAAPAGIDMSGWPLINDVDEDFYFKRDAGQIFVSPADATPSEPCDAWAEDLDIAIGVERLQEATTIEVTRILHSWAGLRTFAPDGSPAVGFDPDAPGFFWLAGQGGYGIKTAVALSEASAGLILRDRLPESLERLGLDRADLAPARFRTGAQTTMETV</sequence>
<feature type="domain" description="FAD dependent oxidoreductase" evidence="2">
    <location>
        <begin position="9"/>
        <end position="349"/>
    </location>
</feature>
<dbReference type="GO" id="GO:0016491">
    <property type="term" value="F:oxidoreductase activity"/>
    <property type="evidence" value="ECO:0007669"/>
    <property type="project" value="UniProtKB-KW"/>
</dbReference>
<keyword evidence="4" id="KW-1185">Reference proteome</keyword>
<dbReference type="EMBL" id="QYRN01000002">
    <property type="protein sequence ID" value="RIY02567.1"/>
    <property type="molecule type" value="Genomic_DNA"/>
</dbReference>
<dbReference type="PROSITE" id="PS51257">
    <property type="entry name" value="PROKAR_LIPOPROTEIN"/>
    <property type="match status" value="1"/>
</dbReference>
<dbReference type="Gene3D" id="3.50.50.60">
    <property type="entry name" value="FAD/NAD(P)-binding domain"/>
    <property type="match status" value="1"/>
</dbReference>
<keyword evidence="1" id="KW-0560">Oxidoreductase</keyword>
<name>A0A3A1WLY6_9HYPH</name>
<evidence type="ECO:0000256" key="1">
    <source>
        <dbReference type="ARBA" id="ARBA00023002"/>
    </source>
</evidence>
<evidence type="ECO:0000313" key="4">
    <source>
        <dbReference type="Proteomes" id="UP000265750"/>
    </source>
</evidence>
<dbReference type="PANTHER" id="PTHR13847">
    <property type="entry name" value="SARCOSINE DEHYDROGENASE-RELATED"/>
    <property type="match status" value="1"/>
</dbReference>
<dbReference type="InterPro" id="IPR036188">
    <property type="entry name" value="FAD/NAD-bd_sf"/>
</dbReference>
<dbReference type="PANTHER" id="PTHR13847:SF287">
    <property type="entry name" value="FAD-DEPENDENT OXIDOREDUCTASE DOMAIN-CONTAINING PROTEIN 1"/>
    <property type="match status" value="1"/>
</dbReference>
<evidence type="ECO:0000313" key="3">
    <source>
        <dbReference type="EMBL" id="RIY02567.1"/>
    </source>
</evidence>
<dbReference type="GO" id="GO:0005737">
    <property type="term" value="C:cytoplasm"/>
    <property type="evidence" value="ECO:0007669"/>
    <property type="project" value="TreeGrafter"/>
</dbReference>
<dbReference type="InterPro" id="IPR006076">
    <property type="entry name" value="FAD-dep_OxRdtase"/>
</dbReference>
<comment type="caution">
    <text evidence="3">The sequence shown here is derived from an EMBL/GenBank/DDBJ whole genome shotgun (WGS) entry which is preliminary data.</text>
</comment>